<organism evidence="2 3">
    <name type="scientific">Marinomonas pontica</name>
    <dbReference type="NCBI Taxonomy" id="264739"/>
    <lineage>
        <taxon>Bacteria</taxon>
        <taxon>Pseudomonadati</taxon>
        <taxon>Pseudomonadota</taxon>
        <taxon>Gammaproteobacteria</taxon>
        <taxon>Oceanospirillales</taxon>
        <taxon>Oceanospirillaceae</taxon>
        <taxon>Marinomonas</taxon>
    </lineage>
</organism>
<sequence length="86" mass="9853">MATKQDTLFRTFAMLRTIPKEPRYKATSTIHAALNDTPHNQYASDLHLKMIKYAHEFKNITDKEFCEGVGLLSSFGTKFIKICNLT</sequence>
<proteinExistence type="predicted"/>
<evidence type="ECO:0000313" key="2">
    <source>
        <dbReference type="EMBL" id="BDX02831.1"/>
    </source>
</evidence>
<dbReference type="InterPro" id="IPR056975">
    <property type="entry name" value="HTH_73"/>
</dbReference>
<dbReference type="Proteomes" id="UP001307608">
    <property type="component" value="Chromosome"/>
</dbReference>
<feature type="domain" description="HTH-like" evidence="1">
    <location>
        <begin position="27"/>
        <end position="86"/>
    </location>
</feature>
<dbReference type="RefSeq" id="WP_338266864.1">
    <property type="nucleotide sequence ID" value="NZ_AP027271.1"/>
</dbReference>
<name>A0ABM8FFJ7_9GAMM</name>
<dbReference type="EMBL" id="AP027271">
    <property type="protein sequence ID" value="BDX02831.1"/>
    <property type="molecule type" value="Genomic_DNA"/>
</dbReference>
<evidence type="ECO:0000313" key="3">
    <source>
        <dbReference type="Proteomes" id="UP001307608"/>
    </source>
</evidence>
<accession>A0ABM8FFJ7</accession>
<keyword evidence="3" id="KW-1185">Reference proteome</keyword>
<reference evidence="2 3" key="1">
    <citation type="submission" date="2023-01" db="EMBL/GenBank/DDBJ databases">
        <title>Complete genome sequence of Marinomonas pontica strain 200518_36.</title>
        <authorList>
            <person name="Ueki S."/>
            <person name="Gajardo G."/>
            <person name="Maruyama F."/>
        </authorList>
    </citation>
    <scope>NUCLEOTIDE SEQUENCE [LARGE SCALE GENOMIC DNA]</scope>
    <source>
        <strain evidence="2 3">200518_36</strain>
    </source>
</reference>
<protein>
    <recommendedName>
        <fullName evidence="1">HTH-like domain-containing protein</fullName>
    </recommendedName>
</protein>
<evidence type="ECO:0000259" key="1">
    <source>
        <dbReference type="Pfam" id="PF24718"/>
    </source>
</evidence>
<dbReference type="Pfam" id="PF24718">
    <property type="entry name" value="HTH_73"/>
    <property type="match status" value="1"/>
</dbReference>
<gene>
    <name evidence="2" type="ORF">MACH16_15790</name>
</gene>